<dbReference type="OrthoDB" id="9777465at2"/>
<comment type="function">
    <text evidence="2 10">Catalyzes the isomerization between 2-isopropylmalate and 3-isopropylmalate, via the formation of 2-isopropylmaleate.</text>
</comment>
<evidence type="ECO:0000256" key="1">
    <source>
        <dbReference type="ARBA" id="ARBA00000491"/>
    </source>
</evidence>
<keyword evidence="7 10" id="KW-0028">Amino-acid biosynthesis</keyword>
<keyword evidence="8 10" id="KW-0456">Lyase</keyword>
<name>C6XJC5_HIRBI</name>
<dbReference type="InterPro" id="IPR000573">
    <property type="entry name" value="AconitaseA/IPMdHydase_ssu_swvl"/>
</dbReference>
<dbReference type="SUPFAM" id="SSF52016">
    <property type="entry name" value="LeuD/IlvD-like"/>
    <property type="match status" value="1"/>
</dbReference>
<dbReference type="CDD" id="cd01577">
    <property type="entry name" value="IPMI_Swivel"/>
    <property type="match status" value="1"/>
</dbReference>
<dbReference type="InterPro" id="IPR015928">
    <property type="entry name" value="Aconitase/3IPM_dehydase_swvl"/>
</dbReference>
<dbReference type="GO" id="GO:0009098">
    <property type="term" value="P:L-leucine biosynthetic process"/>
    <property type="evidence" value="ECO:0007669"/>
    <property type="project" value="UniProtKB-UniRule"/>
</dbReference>
<dbReference type="NCBIfam" id="NF002458">
    <property type="entry name" value="PRK01641.1"/>
    <property type="match status" value="1"/>
</dbReference>
<evidence type="ECO:0000313" key="13">
    <source>
        <dbReference type="Proteomes" id="UP000002745"/>
    </source>
</evidence>
<dbReference type="eggNOG" id="COG0066">
    <property type="taxonomic scope" value="Bacteria"/>
</dbReference>
<evidence type="ECO:0000256" key="4">
    <source>
        <dbReference type="ARBA" id="ARBA00009845"/>
    </source>
</evidence>
<feature type="domain" description="Aconitase A/isopropylmalate dehydratase small subunit swivel" evidence="11">
    <location>
        <begin position="4"/>
        <end position="125"/>
    </location>
</feature>
<dbReference type="AlphaFoldDB" id="C6XJC5"/>
<sequence>MPFESFLQHTGIVAPMPAQNIDTDTIMPKTFLKGIDREGLAEGVFYNLRHDKFGKINPDFILNKKQWLNSKFIAAGPNFGCGSSREHAVWGLQQFGIKAIFASSFAGIFFDNCARNGLLAIEISEANVKTLMHCANSGRQLTIDLKSQTIETPDTTIKFDISNKRKHMLLNGLDAIDMTLERKHEIDAFQAKYLTKFSWLT</sequence>
<dbReference type="STRING" id="582402.Hbal_1532"/>
<dbReference type="RefSeq" id="WP_015827370.1">
    <property type="nucleotide sequence ID" value="NC_012982.1"/>
</dbReference>
<dbReference type="GO" id="GO:0003861">
    <property type="term" value="F:3-isopropylmalate dehydratase activity"/>
    <property type="evidence" value="ECO:0007669"/>
    <property type="project" value="UniProtKB-UniRule"/>
</dbReference>
<dbReference type="InterPro" id="IPR050075">
    <property type="entry name" value="LeuD"/>
</dbReference>
<evidence type="ECO:0000256" key="5">
    <source>
        <dbReference type="ARBA" id="ARBA00011271"/>
    </source>
</evidence>
<evidence type="ECO:0000313" key="12">
    <source>
        <dbReference type="EMBL" id="ACT59220.1"/>
    </source>
</evidence>
<dbReference type="FunFam" id="3.20.19.10:FF:000003">
    <property type="entry name" value="3-isopropylmalate dehydratase small subunit"/>
    <property type="match status" value="1"/>
</dbReference>
<dbReference type="EC" id="4.2.1.33" evidence="10"/>
<dbReference type="PANTHER" id="PTHR43345:SF5">
    <property type="entry name" value="3-ISOPROPYLMALATE DEHYDRATASE SMALL SUBUNIT"/>
    <property type="match status" value="1"/>
</dbReference>
<keyword evidence="6 10" id="KW-0432">Leucine biosynthesis</keyword>
<organism evidence="12 13">
    <name type="scientific">Hirschia baltica (strain ATCC 49814 / DSM 5838 / IFAM 1418)</name>
    <dbReference type="NCBI Taxonomy" id="582402"/>
    <lineage>
        <taxon>Bacteria</taxon>
        <taxon>Pseudomonadati</taxon>
        <taxon>Pseudomonadota</taxon>
        <taxon>Alphaproteobacteria</taxon>
        <taxon>Hyphomonadales</taxon>
        <taxon>Hyphomonadaceae</taxon>
        <taxon>Hirschia</taxon>
    </lineage>
</organism>
<reference evidence="13" key="1">
    <citation type="journal article" date="2011" name="J. Bacteriol.">
        <title>Genome sequences of eight morphologically diverse alphaproteobacteria.</title>
        <authorList>
            <consortium name="US DOE Joint Genome Institute"/>
            <person name="Brown P.J."/>
            <person name="Kysela D.T."/>
            <person name="Buechlein A."/>
            <person name="Hemmerich C."/>
            <person name="Brun Y.V."/>
        </authorList>
    </citation>
    <scope>NUCLEOTIDE SEQUENCE [LARGE SCALE GENOMIC DNA]</scope>
    <source>
        <strain evidence="13">ATCC 49814 / DSM 5838 / IFAM 1418</strain>
    </source>
</reference>
<dbReference type="EMBL" id="CP001678">
    <property type="protein sequence ID" value="ACT59220.1"/>
    <property type="molecule type" value="Genomic_DNA"/>
</dbReference>
<dbReference type="InterPro" id="IPR033940">
    <property type="entry name" value="IPMI_Swivel"/>
</dbReference>
<dbReference type="HAMAP" id="MF_01031">
    <property type="entry name" value="LeuD_type1"/>
    <property type="match status" value="1"/>
</dbReference>
<evidence type="ECO:0000259" key="11">
    <source>
        <dbReference type="Pfam" id="PF00694"/>
    </source>
</evidence>
<dbReference type="Proteomes" id="UP000002745">
    <property type="component" value="Chromosome"/>
</dbReference>
<dbReference type="HOGENOM" id="CLU_081378_0_3_5"/>
<evidence type="ECO:0000256" key="9">
    <source>
        <dbReference type="ARBA" id="ARBA00023304"/>
    </source>
</evidence>
<protein>
    <recommendedName>
        <fullName evidence="10">3-isopropylmalate dehydratase small subunit</fullName>
        <ecNumber evidence="10">4.2.1.33</ecNumber>
    </recommendedName>
    <alternativeName>
        <fullName evidence="10">Alpha-IPM isomerase</fullName>
        <shortName evidence="10">IPMI</shortName>
    </alternativeName>
    <alternativeName>
        <fullName evidence="10">Isopropylmalate isomerase</fullName>
    </alternativeName>
</protein>
<dbReference type="Pfam" id="PF00694">
    <property type="entry name" value="Aconitase_C"/>
    <property type="match status" value="1"/>
</dbReference>
<evidence type="ECO:0000256" key="6">
    <source>
        <dbReference type="ARBA" id="ARBA00022430"/>
    </source>
</evidence>
<proteinExistence type="inferred from homology"/>
<comment type="catalytic activity">
    <reaction evidence="1 10">
        <text>(2R,3S)-3-isopropylmalate = (2S)-2-isopropylmalate</text>
        <dbReference type="Rhea" id="RHEA:32287"/>
        <dbReference type="ChEBI" id="CHEBI:1178"/>
        <dbReference type="ChEBI" id="CHEBI:35121"/>
        <dbReference type="EC" id="4.2.1.33"/>
    </reaction>
</comment>
<evidence type="ECO:0000256" key="3">
    <source>
        <dbReference type="ARBA" id="ARBA00004729"/>
    </source>
</evidence>
<dbReference type="PANTHER" id="PTHR43345">
    <property type="entry name" value="3-ISOPROPYLMALATE DEHYDRATASE SMALL SUBUNIT 2-RELATED-RELATED"/>
    <property type="match status" value="1"/>
</dbReference>
<dbReference type="InterPro" id="IPR004431">
    <property type="entry name" value="3-IsopropMal_deHydase_ssu"/>
</dbReference>
<keyword evidence="9 10" id="KW-0100">Branched-chain amino acid biosynthesis</keyword>
<comment type="similarity">
    <text evidence="4 10">Belongs to the LeuD family. LeuD type 1 subfamily.</text>
</comment>
<gene>
    <name evidence="10" type="primary">leuD</name>
    <name evidence="12" type="ordered locus">Hbal_1532</name>
</gene>
<dbReference type="Gene3D" id="3.20.19.10">
    <property type="entry name" value="Aconitase, domain 4"/>
    <property type="match status" value="1"/>
</dbReference>
<comment type="pathway">
    <text evidence="3 10">Amino-acid biosynthesis; L-leucine biosynthesis; L-leucine from 3-methyl-2-oxobutanoate: step 2/4.</text>
</comment>
<dbReference type="NCBIfam" id="TIGR00171">
    <property type="entry name" value="leuD"/>
    <property type="match status" value="1"/>
</dbReference>
<evidence type="ECO:0000256" key="2">
    <source>
        <dbReference type="ARBA" id="ARBA00002695"/>
    </source>
</evidence>
<comment type="subunit">
    <text evidence="5 10">Heterodimer of LeuC and LeuD.</text>
</comment>
<dbReference type="GO" id="GO:0009316">
    <property type="term" value="C:3-isopropylmalate dehydratase complex"/>
    <property type="evidence" value="ECO:0007669"/>
    <property type="project" value="InterPro"/>
</dbReference>
<accession>C6XJC5</accession>
<evidence type="ECO:0000256" key="10">
    <source>
        <dbReference type="HAMAP-Rule" id="MF_01031"/>
    </source>
</evidence>
<evidence type="ECO:0000256" key="7">
    <source>
        <dbReference type="ARBA" id="ARBA00022605"/>
    </source>
</evidence>
<evidence type="ECO:0000256" key="8">
    <source>
        <dbReference type="ARBA" id="ARBA00023239"/>
    </source>
</evidence>
<dbReference type="UniPathway" id="UPA00048">
    <property type="reaction ID" value="UER00071"/>
</dbReference>
<dbReference type="KEGG" id="hba:Hbal_1532"/>
<keyword evidence="13" id="KW-1185">Reference proteome</keyword>